<evidence type="ECO:0000256" key="2">
    <source>
        <dbReference type="SAM" id="Phobius"/>
    </source>
</evidence>
<dbReference type="HOGENOM" id="CLU_684718_0_0_0"/>
<dbReference type="OrthoDB" id="11917at2"/>
<dbReference type="PANTHER" id="PTHR19269">
    <property type="entry name" value="TROPOMYOSIN"/>
    <property type="match status" value="1"/>
</dbReference>
<keyword evidence="2" id="KW-0472">Membrane</keyword>
<reference evidence="3 4" key="1">
    <citation type="journal article" date="1998" name="Nature">
        <title>The complete genome of the hyperthermophilic bacterium Aquifex aeolicus.</title>
        <authorList>
            <person name="Deckert G."/>
            <person name="Warren P.V."/>
            <person name="Gaasterland T."/>
            <person name="Young W.G."/>
            <person name="Lenox A.L."/>
            <person name="Graham D.E."/>
            <person name="Overbeek R."/>
            <person name="Snead M.A."/>
            <person name="Keller M."/>
            <person name="Aujay M."/>
            <person name="Huber R."/>
            <person name="Feldman R.A."/>
            <person name="Short J.M."/>
            <person name="Olson G.J."/>
            <person name="Swanson R.V."/>
        </authorList>
    </citation>
    <scope>NUCLEOTIDE SEQUENCE [LARGE SCALE GENOMIC DNA]</scope>
    <source>
        <strain evidence="3 4">VF5</strain>
    </source>
</reference>
<dbReference type="STRING" id="224324.aq_197"/>
<accession>O66577</accession>
<evidence type="ECO:0000313" key="4">
    <source>
        <dbReference type="Proteomes" id="UP000000798"/>
    </source>
</evidence>
<protein>
    <recommendedName>
        <fullName evidence="5">CARD domain-containing protein</fullName>
    </recommendedName>
</protein>
<dbReference type="EnsemblBacteria" id="AAC06533">
    <property type="protein sequence ID" value="AAC06533"/>
    <property type="gene ID" value="aq_197"/>
</dbReference>
<proteinExistence type="predicted"/>
<keyword evidence="2" id="KW-0812">Transmembrane</keyword>
<feature type="transmembrane region" description="Helical" evidence="2">
    <location>
        <begin position="85"/>
        <end position="103"/>
    </location>
</feature>
<dbReference type="eggNOG" id="COG1196">
    <property type="taxonomic scope" value="Bacteria"/>
</dbReference>
<feature type="transmembrane region" description="Helical" evidence="2">
    <location>
        <begin position="39"/>
        <end position="56"/>
    </location>
</feature>
<feature type="coiled-coil region" evidence="1">
    <location>
        <begin position="104"/>
        <end position="300"/>
    </location>
</feature>
<organism evidence="3 4">
    <name type="scientific">Aquifex aeolicus (strain VF5)</name>
    <dbReference type="NCBI Taxonomy" id="224324"/>
    <lineage>
        <taxon>Bacteria</taxon>
        <taxon>Pseudomonadati</taxon>
        <taxon>Aquificota</taxon>
        <taxon>Aquificia</taxon>
        <taxon>Aquificales</taxon>
        <taxon>Aquificaceae</taxon>
        <taxon>Aquifex</taxon>
    </lineage>
</organism>
<evidence type="ECO:0008006" key="5">
    <source>
        <dbReference type="Google" id="ProtNLM"/>
    </source>
</evidence>
<dbReference type="AlphaFoldDB" id="O66577"/>
<dbReference type="RefSeq" id="WP_010880075.1">
    <property type="nucleotide sequence ID" value="NC_000918.1"/>
</dbReference>
<sequence length="400" mass="47948">MKEALILFFLIVSYNYLLYYITAKDLALIPLFPENPEEIILVIAFNSALYIGWFFGERRKLVTILGYLFFFQTVLLSLVKKDPYTFVSTAFPVIFTLMLVALFKSPFERELERIQKEKEALLEELEKNEEVRQKVEEERERLKKEISLIKLQIEQKERELERAKEAQEKLEEVEKKEKEVNKLKEKLRELEKNLKKQKEKEEKLLESNRKLFQLLELLGRKEDKRRGSKEVRELRKERKKLVKEVLELQDLLEIYSRENEELKKELEKLKSELEGAKKEIAKLLTEKENLSKAVKKKEEIYEEVLRVFLPNVKFTPEALQEFMSLSTQEKRRFLRELEKLEEGTKLESLTNVHGVYKLKFGGGRIYVRKEGDRWVVIGILDTEQDKEKERYIESLRDRLY</sequence>
<gene>
    <name evidence="3" type="ordered locus">aq_197</name>
</gene>
<dbReference type="InParanoid" id="O66577"/>
<name>O66577_AQUAE</name>
<evidence type="ECO:0000313" key="3">
    <source>
        <dbReference type="EMBL" id="AAC06533.1"/>
    </source>
</evidence>
<evidence type="ECO:0000256" key="1">
    <source>
        <dbReference type="SAM" id="Coils"/>
    </source>
</evidence>
<dbReference type="EMBL" id="AE000657">
    <property type="protein sequence ID" value="AAC06533.1"/>
    <property type="molecule type" value="Genomic_DNA"/>
</dbReference>
<keyword evidence="1" id="KW-0175">Coiled coil</keyword>
<keyword evidence="2" id="KW-1133">Transmembrane helix</keyword>
<feature type="transmembrane region" description="Helical" evidence="2">
    <location>
        <begin position="61"/>
        <end position="79"/>
    </location>
</feature>
<dbReference type="PIR" id="E70318">
    <property type="entry name" value="E70318"/>
</dbReference>
<dbReference type="Proteomes" id="UP000000798">
    <property type="component" value="Chromosome"/>
</dbReference>
<keyword evidence="4" id="KW-1185">Reference proteome</keyword>
<dbReference type="KEGG" id="aae:aq_197"/>